<reference evidence="1" key="1">
    <citation type="journal article" date="2022" name="Int. J. Mol. Sci.">
        <title>Draft Genome of Tanacetum Coccineum: Genomic Comparison of Closely Related Tanacetum-Family Plants.</title>
        <authorList>
            <person name="Yamashiro T."/>
            <person name="Shiraishi A."/>
            <person name="Nakayama K."/>
            <person name="Satake H."/>
        </authorList>
    </citation>
    <scope>NUCLEOTIDE SEQUENCE</scope>
</reference>
<gene>
    <name evidence="1" type="ORF">Tco_0926076</name>
</gene>
<accession>A0ABQ5DBA3</accession>
<reference evidence="1" key="2">
    <citation type="submission" date="2022-01" db="EMBL/GenBank/DDBJ databases">
        <authorList>
            <person name="Yamashiro T."/>
            <person name="Shiraishi A."/>
            <person name="Satake H."/>
            <person name="Nakayama K."/>
        </authorList>
    </citation>
    <scope>NUCLEOTIDE SEQUENCE</scope>
</reference>
<organism evidence="1 2">
    <name type="scientific">Tanacetum coccineum</name>
    <dbReference type="NCBI Taxonomy" id="301880"/>
    <lineage>
        <taxon>Eukaryota</taxon>
        <taxon>Viridiplantae</taxon>
        <taxon>Streptophyta</taxon>
        <taxon>Embryophyta</taxon>
        <taxon>Tracheophyta</taxon>
        <taxon>Spermatophyta</taxon>
        <taxon>Magnoliopsida</taxon>
        <taxon>eudicotyledons</taxon>
        <taxon>Gunneridae</taxon>
        <taxon>Pentapetalae</taxon>
        <taxon>asterids</taxon>
        <taxon>campanulids</taxon>
        <taxon>Asterales</taxon>
        <taxon>Asteraceae</taxon>
        <taxon>Asteroideae</taxon>
        <taxon>Anthemideae</taxon>
        <taxon>Anthemidinae</taxon>
        <taxon>Tanacetum</taxon>
    </lineage>
</organism>
<dbReference type="PANTHER" id="PTHR31973">
    <property type="entry name" value="POLYPROTEIN, PUTATIVE-RELATED"/>
    <property type="match status" value="1"/>
</dbReference>
<dbReference type="Proteomes" id="UP001151760">
    <property type="component" value="Unassembled WGS sequence"/>
</dbReference>
<dbReference type="PANTHER" id="PTHR31973:SF187">
    <property type="entry name" value="MUTATOR TRANSPOSASE MUDRA PROTEIN"/>
    <property type="match status" value="1"/>
</dbReference>
<evidence type="ECO:0008006" key="3">
    <source>
        <dbReference type="Google" id="ProtNLM"/>
    </source>
</evidence>
<dbReference type="EMBL" id="BQNB010015068">
    <property type="protein sequence ID" value="GJT35657.1"/>
    <property type="molecule type" value="Genomic_DNA"/>
</dbReference>
<evidence type="ECO:0000313" key="2">
    <source>
        <dbReference type="Proteomes" id="UP001151760"/>
    </source>
</evidence>
<name>A0ABQ5DBA3_9ASTR</name>
<evidence type="ECO:0000313" key="1">
    <source>
        <dbReference type="EMBL" id="GJT35657.1"/>
    </source>
</evidence>
<comment type="caution">
    <text evidence="1">The sequence shown here is derived from an EMBL/GenBank/DDBJ whole genome shotgun (WGS) entry which is preliminary data.</text>
</comment>
<keyword evidence="2" id="KW-1185">Reference proteome</keyword>
<proteinExistence type="predicted"/>
<sequence length="409" mass="47079">MRDQIRQRFLIDLGQCKRAKQRALYNHKGGVIKHYGRLYDYRQALLESNPGLTCRLEVEEVSSESTYFKRFYICFKGLKDGWLDGCRRIIGLDGCFLKHTCRGELLTAMGRDANNQMYPNFKKKYNGLQLQRLFWGAASSTVEELFYAKMDDLKYINLEAYEYLVARNPNSWCRAFFNLIVKCAAFENGISERYHKAILLQRSKPIITINCCWLWQLSGVPCIHAVVGYMHLNRDPDEGVHFSYSQEAAGENNSQKCPDLARKQMMSKLSMCWSPKAKLDENPSAPKPITDVNSARSMGDLESRGYGYLIVLVQRRRGGGPVGNFMGGVSVCLVRRGGAKSKRRLVVVAEKKRFQVFTPSSILYLPSDYAAQEERKKQKKKEDNAMMLPFKLYHKNQRKVRVERISKHA</sequence>
<protein>
    <recommendedName>
        <fullName evidence="3">SWIM-type domain-containing protein</fullName>
    </recommendedName>
</protein>